<evidence type="ECO:0000256" key="11">
    <source>
        <dbReference type="ARBA" id="ARBA00035120"/>
    </source>
</evidence>
<dbReference type="PANTHER" id="PTHR28259:SF16">
    <property type="entry name" value="FLUORIDE-SPECIFIC ION CHANNEL FLUC 2"/>
    <property type="match status" value="1"/>
</dbReference>
<keyword evidence="3 14" id="KW-1003">Cell membrane</keyword>
<evidence type="ECO:0000256" key="3">
    <source>
        <dbReference type="ARBA" id="ARBA00022475"/>
    </source>
</evidence>
<evidence type="ECO:0000256" key="14">
    <source>
        <dbReference type="HAMAP-Rule" id="MF_00454"/>
    </source>
</evidence>
<name>A0A5Q2MZX2_9FIRM</name>
<accession>A0A5Q2MZX2</accession>
<sequence length="127" mass="14122">MNLLLLSLGGALGAASRYALGIYLLQFQKKDAIPLPMVIINVIGSVGLALFLSLYYTDYPLTIYQDGLYLAVAVGFFGAFTTYSTFSVEALDLLERKLYRLFLQYISLSLFGSLFLFSVVFYVVAQK</sequence>
<comment type="subcellular location">
    <subcellularLocation>
        <location evidence="1 14">Cell membrane</location>
        <topology evidence="1 14">Multi-pass membrane protein</topology>
    </subcellularLocation>
</comment>
<keyword evidence="4 14" id="KW-0812">Transmembrane</keyword>
<keyword evidence="5 14" id="KW-0479">Metal-binding</keyword>
<dbReference type="OrthoDB" id="9815830at2"/>
<keyword evidence="7 14" id="KW-0915">Sodium</keyword>
<feature type="transmembrane region" description="Helical" evidence="14">
    <location>
        <begin position="35"/>
        <end position="56"/>
    </location>
</feature>
<dbReference type="AlphaFoldDB" id="A0A5Q2MZX2"/>
<evidence type="ECO:0000256" key="2">
    <source>
        <dbReference type="ARBA" id="ARBA00022448"/>
    </source>
</evidence>
<dbReference type="GO" id="GO:0005886">
    <property type="term" value="C:plasma membrane"/>
    <property type="evidence" value="ECO:0007669"/>
    <property type="project" value="UniProtKB-SubCell"/>
</dbReference>
<evidence type="ECO:0000256" key="7">
    <source>
        <dbReference type="ARBA" id="ARBA00023053"/>
    </source>
</evidence>
<dbReference type="HAMAP" id="MF_00454">
    <property type="entry name" value="FluC"/>
    <property type="match status" value="1"/>
</dbReference>
<comment type="similarity">
    <text evidence="11 14">Belongs to the fluoride channel Fluc/FEX (TC 1.A.43) family.</text>
</comment>
<dbReference type="Pfam" id="PF02537">
    <property type="entry name" value="CRCB"/>
    <property type="match status" value="1"/>
</dbReference>
<dbReference type="KEGG" id="hcv:FTV88_0607"/>
<gene>
    <name evidence="14" type="primary">fluC</name>
    <name evidence="14" type="synonym">crcB</name>
    <name evidence="15" type="ORF">FTV88_0607</name>
</gene>
<evidence type="ECO:0000256" key="10">
    <source>
        <dbReference type="ARBA" id="ARBA00023303"/>
    </source>
</evidence>
<dbReference type="PANTHER" id="PTHR28259">
    <property type="entry name" value="FLUORIDE EXPORT PROTEIN 1-RELATED"/>
    <property type="match status" value="1"/>
</dbReference>
<evidence type="ECO:0000256" key="8">
    <source>
        <dbReference type="ARBA" id="ARBA00023065"/>
    </source>
</evidence>
<evidence type="ECO:0000256" key="4">
    <source>
        <dbReference type="ARBA" id="ARBA00022692"/>
    </source>
</evidence>
<reference evidence="16" key="1">
    <citation type="submission" date="2019-11" db="EMBL/GenBank/DDBJ databases">
        <title>Genome sequence of Heliorestis convoluta strain HH, an alkaliphilic and minimalistic phototrophic bacterium from a soda lake in Egypt.</title>
        <authorList>
            <person name="Dewey E.D."/>
            <person name="Stokes L.M."/>
            <person name="Burchell B.M."/>
            <person name="Shaffer K.N."/>
            <person name="Huntington A.M."/>
            <person name="Baker J.M."/>
            <person name="Nadendla S."/>
            <person name="Giglio M.G."/>
            <person name="Touchman J.W."/>
            <person name="Blankenship R.E."/>
            <person name="Madigan M.T."/>
            <person name="Sattley W.M."/>
        </authorList>
    </citation>
    <scope>NUCLEOTIDE SEQUENCE [LARGE SCALE GENOMIC DNA]</scope>
    <source>
        <strain evidence="16">HH</strain>
    </source>
</reference>
<dbReference type="GO" id="GO:0140114">
    <property type="term" value="P:cellular detoxification of fluoride"/>
    <property type="evidence" value="ECO:0007669"/>
    <property type="project" value="UniProtKB-UniRule"/>
</dbReference>
<dbReference type="RefSeq" id="WP_153724298.1">
    <property type="nucleotide sequence ID" value="NZ_CP045875.1"/>
</dbReference>
<evidence type="ECO:0000256" key="1">
    <source>
        <dbReference type="ARBA" id="ARBA00004651"/>
    </source>
</evidence>
<evidence type="ECO:0000256" key="13">
    <source>
        <dbReference type="ARBA" id="ARBA00049940"/>
    </source>
</evidence>
<evidence type="ECO:0000256" key="6">
    <source>
        <dbReference type="ARBA" id="ARBA00022989"/>
    </source>
</evidence>
<keyword evidence="16" id="KW-1185">Reference proteome</keyword>
<keyword evidence="10 14" id="KW-0407">Ion channel</keyword>
<evidence type="ECO:0000313" key="16">
    <source>
        <dbReference type="Proteomes" id="UP000366051"/>
    </source>
</evidence>
<feature type="transmembrane region" description="Helical" evidence="14">
    <location>
        <begin position="106"/>
        <end position="125"/>
    </location>
</feature>
<feature type="transmembrane region" description="Helical" evidence="14">
    <location>
        <begin position="68"/>
        <end position="86"/>
    </location>
</feature>
<evidence type="ECO:0000256" key="5">
    <source>
        <dbReference type="ARBA" id="ARBA00022723"/>
    </source>
</evidence>
<keyword evidence="8 14" id="KW-0406">Ion transport</keyword>
<keyword evidence="2 14" id="KW-0813">Transport</keyword>
<dbReference type="Proteomes" id="UP000366051">
    <property type="component" value="Chromosome"/>
</dbReference>
<comment type="activity regulation">
    <text evidence="14">Na(+) is not transported, but it plays an essential structural role and its presence is essential for fluoride channel function.</text>
</comment>
<evidence type="ECO:0000313" key="15">
    <source>
        <dbReference type="EMBL" id="QGG46786.1"/>
    </source>
</evidence>
<dbReference type="InterPro" id="IPR003691">
    <property type="entry name" value="FluC"/>
</dbReference>
<evidence type="ECO:0000256" key="12">
    <source>
        <dbReference type="ARBA" id="ARBA00035585"/>
    </source>
</evidence>
<keyword evidence="6 14" id="KW-1133">Transmembrane helix</keyword>
<evidence type="ECO:0000256" key="9">
    <source>
        <dbReference type="ARBA" id="ARBA00023136"/>
    </source>
</evidence>
<feature type="binding site" evidence="14">
    <location>
        <position position="81"/>
    </location>
    <ligand>
        <name>Na(+)</name>
        <dbReference type="ChEBI" id="CHEBI:29101"/>
        <note>structural</note>
    </ligand>
</feature>
<proteinExistence type="inferred from homology"/>
<feature type="binding site" evidence="14">
    <location>
        <position position="78"/>
    </location>
    <ligand>
        <name>Na(+)</name>
        <dbReference type="ChEBI" id="CHEBI:29101"/>
        <note>structural</note>
    </ligand>
</feature>
<keyword evidence="9 14" id="KW-0472">Membrane</keyword>
<comment type="function">
    <text evidence="13 14">Fluoride-specific ion channel. Important for reducing fluoride concentration in the cell, thus reducing its toxicity.</text>
</comment>
<protein>
    <recommendedName>
        <fullName evidence="14">Fluoride-specific ion channel FluC</fullName>
    </recommendedName>
</protein>
<dbReference type="GO" id="GO:0046872">
    <property type="term" value="F:metal ion binding"/>
    <property type="evidence" value="ECO:0007669"/>
    <property type="project" value="UniProtKB-KW"/>
</dbReference>
<comment type="catalytic activity">
    <reaction evidence="12">
        <text>fluoride(in) = fluoride(out)</text>
        <dbReference type="Rhea" id="RHEA:76159"/>
        <dbReference type="ChEBI" id="CHEBI:17051"/>
    </reaction>
    <physiologicalReaction direction="left-to-right" evidence="12">
        <dbReference type="Rhea" id="RHEA:76160"/>
    </physiologicalReaction>
</comment>
<dbReference type="EMBL" id="CP045875">
    <property type="protein sequence ID" value="QGG46786.1"/>
    <property type="molecule type" value="Genomic_DNA"/>
</dbReference>
<organism evidence="15 16">
    <name type="scientific">Heliorestis convoluta</name>
    <dbReference type="NCBI Taxonomy" id="356322"/>
    <lineage>
        <taxon>Bacteria</taxon>
        <taxon>Bacillati</taxon>
        <taxon>Bacillota</taxon>
        <taxon>Clostridia</taxon>
        <taxon>Eubacteriales</taxon>
        <taxon>Heliobacteriaceae</taxon>
        <taxon>Heliorestis</taxon>
    </lineage>
</organism>
<dbReference type="GO" id="GO:0062054">
    <property type="term" value="F:fluoride channel activity"/>
    <property type="evidence" value="ECO:0007669"/>
    <property type="project" value="UniProtKB-UniRule"/>
</dbReference>